<dbReference type="EMBL" id="RAWE01000027">
    <property type="protein sequence ID" value="RKH04584.1"/>
    <property type="molecule type" value="Genomic_DNA"/>
</dbReference>
<proteinExistence type="predicted"/>
<keyword evidence="2" id="KW-1185">Reference proteome</keyword>
<evidence type="ECO:0000313" key="1">
    <source>
        <dbReference type="EMBL" id="RKH04584.1"/>
    </source>
</evidence>
<name>A0A3A8KRJ3_9BACT</name>
<organism evidence="1 2">
    <name type="scientific">Corallococcus carmarthensis</name>
    <dbReference type="NCBI Taxonomy" id="2316728"/>
    <lineage>
        <taxon>Bacteria</taxon>
        <taxon>Pseudomonadati</taxon>
        <taxon>Myxococcota</taxon>
        <taxon>Myxococcia</taxon>
        <taxon>Myxococcales</taxon>
        <taxon>Cystobacterineae</taxon>
        <taxon>Myxococcaceae</taxon>
        <taxon>Corallococcus</taxon>
    </lineage>
</organism>
<dbReference type="Proteomes" id="UP000268313">
    <property type="component" value="Unassembled WGS sequence"/>
</dbReference>
<evidence type="ECO:0000313" key="2">
    <source>
        <dbReference type="Proteomes" id="UP000268313"/>
    </source>
</evidence>
<accession>A0A3A8KRJ3</accession>
<reference evidence="2" key="1">
    <citation type="submission" date="2018-09" db="EMBL/GenBank/DDBJ databases">
        <authorList>
            <person name="Livingstone P.G."/>
            <person name="Whitworth D.E."/>
        </authorList>
    </citation>
    <scope>NUCLEOTIDE SEQUENCE [LARGE SCALE GENOMIC DNA]</scope>
    <source>
        <strain evidence="2">CA043D</strain>
    </source>
</reference>
<gene>
    <name evidence="1" type="ORF">D7X32_10570</name>
</gene>
<dbReference type="AlphaFoldDB" id="A0A3A8KRJ3"/>
<sequence>MDVKNEGVFDELVVDHWLHIEQFGEREWWMRVGDARILVLVQSSGDVRVDVERGFYAPNLGTTTDE</sequence>
<comment type="caution">
    <text evidence="1">The sequence shown here is derived from an EMBL/GenBank/DDBJ whole genome shotgun (WGS) entry which is preliminary data.</text>
</comment>
<protein>
    <submittedName>
        <fullName evidence="1">Uncharacterized protein</fullName>
    </submittedName>
</protein>